<dbReference type="VEuPathDB" id="FungiDB:MSYG_2350"/>
<gene>
    <name evidence="11" type="ORF">MSYG_2350</name>
</gene>
<accession>A0A1M8A6M5</accession>
<feature type="transmembrane region" description="Helical" evidence="10">
    <location>
        <begin position="286"/>
        <end position="306"/>
    </location>
</feature>
<evidence type="ECO:0000313" key="11">
    <source>
        <dbReference type="EMBL" id="SHO78008.1"/>
    </source>
</evidence>
<dbReference type="PANTHER" id="PTHR31030">
    <property type="entry name" value="PLASMA MEMBRANE FUSION PROTEIN PRM1"/>
    <property type="match status" value="1"/>
</dbReference>
<name>A0A1M8A6M5_MALS4</name>
<evidence type="ECO:0000256" key="10">
    <source>
        <dbReference type="RuleBase" id="RU366035"/>
    </source>
</evidence>
<keyword evidence="5 10" id="KW-0812">Transmembrane</keyword>
<keyword evidence="4 10" id="KW-1003">Cell membrane</keyword>
<evidence type="ECO:0000256" key="6">
    <source>
        <dbReference type="ARBA" id="ARBA00022971"/>
    </source>
</evidence>
<dbReference type="EMBL" id="LT671823">
    <property type="protein sequence ID" value="SHO78008.1"/>
    <property type="molecule type" value="Genomic_DNA"/>
</dbReference>
<keyword evidence="9" id="KW-0325">Glycoprotein</keyword>
<comment type="function">
    <text evidence="1 10">Involved in cell fusion during mating by stabilizing the plasma membrane fusion event.</text>
</comment>
<evidence type="ECO:0000256" key="4">
    <source>
        <dbReference type="ARBA" id="ARBA00022475"/>
    </source>
</evidence>
<evidence type="ECO:0000256" key="3">
    <source>
        <dbReference type="ARBA" id="ARBA00010780"/>
    </source>
</evidence>
<dbReference type="OrthoDB" id="10248838at2759"/>
<feature type="transmembrane region" description="Helical" evidence="10">
    <location>
        <begin position="6"/>
        <end position="24"/>
    </location>
</feature>
<dbReference type="GO" id="GO:0032220">
    <property type="term" value="P:plasma membrane fusion involved in cytogamy"/>
    <property type="evidence" value="ECO:0007669"/>
    <property type="project" value="TreeGrafter"/>
</dbReference>
<keyword evidence="12" id="KW-1185">Reference proteome</keyword>
<evidence type="ECO:0000256" key="1">
    <source>
        <dbReference type="ARBA" id="ARBA00002512"/>
    </source>
</evidence>
<evidence type="ECO:0000256" key="8">
    <source>
        <dbReference type="ARBA" id="ARBA00023136"/>
    </source>
</evidence>
<keyword evidence="8 10" id="KW-0472">Membrane</keyword>
<evidence type="ECO:0000256" key="9">
    <source>
        <dbReference type="ARBA" id="ARBA00023180"/>
    </source>
</evidence>
<comment type="similarity">
    <text evidence="3 10">Belongs to the PRM1 family.</text>
</comment>
<evidence type="ECO:0000256" key="2">
    <source>
        <dbReference type="ARBA" id="ARBA00004651"/>
    </source>
</evidence>
<dbReference type="InterPro" id="IPR026777">
    <property type="entry name" value="PRM1"/>
</dbReference>
<dbReference type="AlphaFoldDB" id="A0A1M8A6M5"/>
<dbReference type="STRING" id="1230383.A0A1M8A6M5"/>
<proteinExistence type="inferred from homology"/>
<sequence>MGRESVWPLGVACVCVIMCTVWHARVTLATLTSGLQADMATWQVGMVAACEHAARALEVWRAWPQILVPSVVNAAATAAESGVHSLGHAVLSMLQMMQILVHIVCSSYKTLLLCTVQLVVQSVLSVLDTAAQAIAVAVHDAAHALHDVLTAAGEAGVGLADIAVDGLNGVLGLTGHTVTPPTWHEPDALRALSNVTIPLSLVDPFRAIRADLPTVSDLRLDAEDALDAALTAAQQRVNQTLVHLALPRPAWSPPAVPDAPVCGPEVARWLQEARPDIQRLEHNTRMYLLAMGASAAVVLLVVVLLSRRGAPAVPRLEKGVTEGVDTQSTRIPWWRLYAQWLLAPTTVVVLAGSAMSLLSHELVAVGVRCMSATLHHALATEPTRPLALDNAAWQAAVDQTWSDVDVAWADAEQTLTQAFFGWLNGTVVATHDVLHGALDLATGTVDDTLGSTPLHDPVSQFVQCVLGSKVHSVDSALQWAQAHAVVHLPRLPTMPPLPPLPLDAWAQHARTDLSTILSTWDERAMRYLALTRLQAVCVLTGVPSVLLLLAISITYTSSAVRLAGSARRLQAPAPAHADPCWRS</sequence>
<dbReference type="PANTHER" id="PTHR31030:SF1">
    <property type="entry name" value="PLASMA MEMBRANE FUSION PROTEIN PRM1"/>
    <property type="match status" value="1"/>
</dbReference>
<evidence type="ECO:0000256" key="5">
    <source>
        <dbReference type="ARBA" id="ARBA00022692"/>
    </source>
</evidence>
<dbReference type="GO" id="GO:0043332">
    <property type="term" value="C:mating projection tip"/>
    <property type="evidence" value="ECO:0007669"/>
    <property type="project" value="UniProtKB-UniRule"/>
</dbReference>
<keyword evidence="7 10" id="KW-1133">Transmembrane helix</keyword>
<feature type="transmembrane region" description="Helical" evidence="10">
    <location>
        <begin position="533"/>
        <end position="555"/>
    </location>
</feature>
<dbReference type="Proteomes" id="UP000186303">
    <property type="component" value="Chromosome 3"/>
</dbReference>
<comment type="subcellular location">
    <subcellularLocation>
        <location evidence="2 10">Cell membrane</location>
        <topology evidence="2 10">Multi-pass membrane protein</topology>
    </subcellularLocation>
</comment>
<evidence type="ECO:0000313" key="12">
    <source>
        <dbReference type="Proteomes" id="UP000186303"/>
    </source>
</evidence>
<reference evidence="12" key="1">
    <citation type="journal article" date="2017" name="Nucleic Acids Res.">
        <title>Proteogenomics produces comprehensive and highly accurate protein-coding gene annotation in a complete genome assembly of Malassezia sympodialis.</title>
        <authorList>
            <person name="Zhu Y."/>
            <person name="Engstroem P.G."/>
            <person name="Tellgren-Roth C."/>
            <person name="Baudo C.D."/>
            <person name="Kennell J.C."/>
            <person name="Sun S."/>
            <person name="Billmyre R.B."/>
            <person name="Schroeder M.S."/>
            <person name="Andersson A."/>
            <person name="Holm T."/>
            <person name="Sigurgeirsson B."/>
            <person name="Wu G."/>
            <person name="Sankaranarayanan S.R."/>
            <person name="Siddharthan R."/>
            <person name="Sanyal K."/>
            <person name="Lundeberg J."/>
            <person name="Nystedt B."/>
            <person name="Boekhout T."/>
            <person name="Dawson T.L. Jr."/>
            <person name="Heitman J."/>
            <person name="Scheynius A."/>
            <person name="Lehtioe J."/>
        </authorList>
    </citation>
    <scope>NUCLEOTIDE SEQUENCE [LARGE SCALE GENOMIC DNA]</scope>
    <source>
        <strain evidence="12">ATCC 42132</strain>
    </source>
</reference>
<keyword evidence="6 10" id="KW-0184">Conjugation</keyword>
<evidence type="ECO:0000256" key="7">
    <source>
        <dbReference type="ARBA" id="ARBA00022989"/>
    </source>
</evidence>
<dbReference type="GO" id="GO:0005886">
    <property type="term" value="C:plasma membrane"/>
    <property type="evidence" value="ECO:0007669"/>
    <property type="project" value="UniProtKB-SubCell"/>
</dbReference>
<organism evidence="11 12">
    <name type="scientific">Malassezia sympodialis (strain ATCC 42132)</name>
    <name type="common">Atopic eczema-associated yeast</name>
    <dbReference type="NCBI Taxonomy" id="1230383"/>
    <lineage>
        <taxon>Eukaryota</taxon>
        <taxon>Fungi</taxon>
        <taxon>Dikarya</taxon>
        <taxon>Basidiomycota</taxon>
        <taxon>Ustilaginomycotina</taxon>
        <taxon>Malasseziomycetes</taxon>
        <taxon>Malasseziales</taxon>
        <taxon>Malasseziaceae</taxon>
        <taxon>Malassezia</taxon>
    </lineage>
</organism>
<comment type="caution">
    <text evidence="10">Lacks conserved residue(s) required for the propagation of feature annotation.</text>
</comment>
<protein>
    <recommendedName>
        <fullName evidence="10">Plasma membrane fusion protein PRM1</fullName>
    </recommendedName>
</protein>